<name>A0A1G6TST5_9PROT</name>
<dbReference type="Pfam" id="PF13561">
    <property type="entry name" value="adh_short_C2"/>
    <property type="match status" value="1"/>
</dbReference>
<dbReference type="SUPFAM" id="SSF51735">
    <property type="entry name" value="NAD(P)-binding Rossmann-fold domains"/>
    <property type="match status" value="1"/>
</dbReference>
<dbReference type="PANTHER" id="PTHR24321">
    <property type="entry name" value="DEHYDROGENASES, SHORT CHAIN"/>
    <property type="match status" value="1"/>
</dbReference>
<dbReference type="InterPro" id="IPR002347">
    <property type="entry name" value="SDR_fam"/>
</dbReference>
<dbReference type="PRINTS" id="PR00080">
    <property type="entry name" value="SDRFAMILY"/>
</dbReference>
<proteinExistence type="inferred from homology"/>
<keyword evidence="4" id="KW-1185">Reference proteome</keyword>
<evidence type="ECO:0000256" key="1">
    <source>
        <dbReference type="ARBA" id="ARBA00006484"/>
    </source>
</evidence>
<gene>
    <name evidence="3" type="ORF">SAMN04487779_1006161</name>
</gene>
<dbReference type="PRINTS" id="PR00081">
    <property type="entry name" value="GDHRDH"/>
</dbReference>
<dbReference type="EMBL" id="FMZX01000006">
    <property type="protein sequence ID" value="SDD31526.1"/>
    <property type="molecule type" value="Genomic_DNA"/>
</dbReference>
<dbReference type="STRING" id="938405.SAMN02927895_03374"/>
<evidence type="ECO:0000313" key="3">
    <source>
        <dbReference type="EMBL" id="SDD31526.1"/>
    </source>
</evidence>
<dbReference type="GO" id="GO:0016491">
    <property type="term" value="F:oxidoreductase activity"/>
    <property type="evidence" value="ECO:0007669"/>
    <property type="project" value="UniProtKB-KW"/>
</dbReference>
<reference evidence="3 4" key="1">
    <citation type="submission" date="2016-10" db="EMBL/GenBank/DDBJ databases">
        <authorList>
            <person name="de Groot N.N."/>
        </authorList>
    </citation>
    <scope>NUCLEOTIDE SEQUENCE [LARGE SCALE GENOMIC DNA]</scope>
    <source>
        <strain evidence="3 4">CPCC 100156</strain>
    </source>
</reference>
<accession>A0A1G6TST5</accession>
<dbReference type="PROSITE" id="PS00061">
    <property type="entry name" value="ADH_SHORT"/>
    <property type="match status" value="1"/>
</dbReference>
<evidence type="ECO:0000313" key="4">
    <source>
        <dbReference type="Proteomes" id="UP000198925"/>
    </source>
</evidence>
<protein>
    <submittedName>
        <fullName evidence="3">NAD(P)-dependent dehydrogenase, short-chain alcohol dehydrogenase family</fullName>
    </submittedName>
</protein>
<keyword evidence="2" id="KW-0560">Oxidoreductase</keyword>
<sequence>MGEKSGGRLAGKVAFITGAGTGIGRSTAELFAREGARVVIAEIDAPSGEGTAHRIQAAGGDAIAITTDVGEPSSIEAAIRQAVQHYGRLDVLHNNAGGSTSVDADVTQVPIEEFWRAIRLDLFGTFLGCRFGIPEIIRSGGGSVINMASVVALMGFPGRDCYTAAKGGVAALTRSLAVEFGPQRVRVNAIAPTVTLTERVRGLLAGSAAMQALSATHLLGLGEPADMAHAALYLASDESRITTGVILPVDSGLVTV</sequence>
<dbReference type="FunFam" id="3.40.50.720:FF:000084">
    <property type="entry name" value="Short-chain dehydrogenase reductase"/>
    <property type="match status" value="1"/>
</dbReference>
<dbReference type="InterPro" id="IPR020904">
    <property type="entry name" value="Sc_DH/Rdtase_CS"/>
</dbReference>
<dbReference type="Gene3D" id="3.40.50.720">
    <property type="entry name" value="NAD(P)-binding Rossmann-like Domain"/>
    <property type="match status" value="1"/>
</dbReference>
<dbReference type="PANTHER" id="PTHR24321:SF8">
    <property type="entry name" value="ESTRADIOL 17-BETA-DEHYDROGENASE 8-RELATED"/>
    <property type="match status" value="1"/>
</dbReference>
<comment type="similarity">
    <text evidence="1">Belongs to the short-chain dehydrogenases/reductases (SDR) family.</text>
</comment>
<dbReference type="CDD" id="cd05233">
    <property type="entry name" value="SDR_c"/>
    <property type="match status" value="1"/>
</dbReference>
<dbReference type="Proteomes" id="UP000198925">
    <property type="component" value="Unassembled WGS sequence"/>
</dbReference>
<dbReference type="InterPro" id="IPR036291">
    <property type="entry name" value="NAD(P)-bd_dom_sf"/>
</dbReference>
<dbReference type="AlphaFoldDB" id="A0A1G6TST5"/>
<organism evidence="3 4">
    <name type="scientific">Belnapia rosea</name>
    <dbReference type="NCBI Taxonomy" id="938405"/>
    <lineage>
        <taxon>Bacteria</taxon>
        <taxon>Pseudomonadati</taxon>
        <taxon>Pseudomonadota</taxon>
        <taxon>Alphaproteobacteria</taxon>
        <taxon>Acetobacterales</taxon>
        <taxon>Roseomonadaceae</taxon>
        <taxon>Belnapia</taxon>
    </lineage>
</organism>
<evidence type="ECO:0000256" key="2">
    <source>
        <dbReference type="ARBA" id="ARBA00023002"/>
    </source>
</evidence>